<reference evidence="3" key="1">
    <citation type="submission" date="2024-02" db="UniProtKB">
        <authorList>
            <consortium name="WormBaseParasite"/>
        </authorList>
    </citation>
    <scope>IDENTIFICATION</scope>
</reference>
<keyword evidence="1" id="KW-0732">Signal</keyword>
<feature type="signal peptide" evidence="1">
    <location>
        <begin position="1"/>
        <end position="17"/>
    </location>
</feature>
<sequence>MMLKILILLGSFASIYSIFEKPIEKFSKECAFCSEIPILSDDGTTTGIIDHTRDFDGCHVVSFMCTNHFSPRQAFLYLNHRLLNRRSTISAICRSDGWFVRGISKQEPIESIFCSSQAL</sequence>
<accession>A0AAF3F2Y0</accession>
<evidence type="ECO:0000313" key="2">
    <source>
        <dbReference type="Proteomes" id="UP000887575"/>
    </source>
</evidence>
<evidence type="ECO:0000313" key="3">
    <source>
        <dbReference type="WBParaSite" id="MBELARI_LOCUS20920"/>
    </source>
</evidence>
<keyword evidence="2" id="KW-1185">Reference proteome</keyword>
<organism evidence="2 3">
    <name type="scientific">Mesorhabditis belari</name>
    <dbReference type="NCBI Taxonomy" id="2138241"/>
    <lineage>
        <taxon>Eukaryota</taxon>
        <taxon>Metazoa</taxon>
        <taxon>Ecdysozoa</taxon>
        <taxon>Nematoda</taxon>
        <taxon>Chromadorea</taxon>
        <taxon>Rhabditida</taxon>
        <taxon>Rhabditina</taxon>
        <taxon>Rhabditomorpha</taxon>
        <taxon>Rhabditoidea</taxon>
        <taxon>Rhabditidae</taxon>
        <taxon>Mesorhabditinae</taxon>
        <taxon>Mesorhabditis</taxon>
    </lineage>
</organism>
<name>A0AAF3F2Y0_9BILA</name>
<evidence type="ECO:0000256" key="1">
    <source>
        <dbReference type="SAM" id="SignalP"/>
    </source>
</evidence>
<dbReference type="AlphaFoldDB" id="A0AAF3F2Y0"/>
<dbReference type="WBParaSite" id="MBELARI_LOCUS20920">
    <property type="protein sequence ID" value="MBELARI_LOCUS20920"/>
    <property type="gene ID" value="MBELARI_LOCUS20920"/>
</dbReference>
<protein>
    <submittedName>
        <fullName evidence="3">Uncharacterized protein</fullName>
    </submittedName>
</protein>
<feature type="chain" id="PRO_5042164942" evidence="1">
    <location>
        <begin position="18"/>
        <end position="119"/>
    </location>
</feature>
<proteinExistence type="predicted"/>
<dbReference type="Proteomes" id="UP000887575">
    <property type="component" value="Unassembled WGS sequence"/>
</dbReference>